<dbReference type="Proteomes" id="UP000025171">
    <property type="component" value="Unassembled WGS sequence"/>
</dbReference>
<feature type="coiled-coil region" evidence="1">
    <location>
        <begin position="35"/>
        <end position="109"/>
    </location>
</feature>
<dbReference type="STRING" id="1280950.HJO_15439"/>
<gene>
    <name evidence="3" type="ORF">HJO_15439</name>
</gene>
<feature type="region of interest" description="Disordered" evidence="2">
    <location>
        <begin position="256"/>
        <end position="280"/>
    </location>
</feature>
<evidence type="ECO:0000256" key="2">
    <source>
        <dbReference type="SAM" id="MobiDB-lite"/>
    </source>
</evidence>
<protein>
    <recommendedName>
        <fullName evidence="5">NADH dehydrogenase subunit E</fullName>
    </recommendedName>
</protein>
<reference evidence="3 4" key="1">
    <citation type="journal article" date="2014" name="Antonie Van Leeuwenhoek">
        <title>Hyphomonas beringensis sp. nov. and Hyphomonas chukchiensis sp. nov., isolated from surface seawater of the Bering Sea and Chukchi Sea.</title>
        <authorList>
            <person name="Li C."/>
            <person name="Lai Q."/>
            <person name="Li G."/>
            <person name="Dong C."/>
            <person name="Wang J."/>
            <person name="Liao Y."/>
            <person name="Shao Z."/>
        </authorList>
    </citation>
    <scope>NUCLEOTIDE SEQUENCE [LARGE SCALE GENOMIC DNA]</scope>
    <source>
        <strain evidence="3 4">MHS-2</strain>
    </source>
</reference>
<organism evidence="3 4">
    <name type="scientific">Hyphomonas johnsonii MHS-2</name>
    <dbReference type="NCBI Taxonomy" id="1280950"/>
    <lineage>
        <taxon>Bacteria</taxon>
        <taxon>Pseudomonadati</taxon>
        <taxon>Pseudomonadota</taxon>
        <taxon>Alphaproteobacteria</taxon>
        <taxon>Hyphomonadales</taxon>
        <taxon>Hyphomonadaceae</taxon>
        <taxon>Hyphomonas</taxon>
    </lineage>
</organism>
<name>A0A059FEH3_9PROT</name>
<dbReference type="PATRIC" id="fig|1280950.3.peg.3100"/>
<feature type="region of interest" description="Disordered" evidence="2">
    <location>
        <begin position="300"/>
        <end position="457"/>
    </location>
</feature>
<keyword evidence="1" id="KW-0175">Coiled coil</keyword>
<evidence type="ECO:0000313" key="3">
    <source>
        <dbReference type="EMBL" id="KCZ88923.1"/>
    </source>
</evidence>
<dbReference type="EMBL" id="ARYK01000009">
    <property type="protein sequence ID" value="KCZ88923.1"/>
    <property type="molecule type" value="Genomic_DNA"/>
</dbReference>
<dbReference type="eggNOG" id="COG3743">
    <property type="taxonomic scope" value="Bacteria"/>
</dbReference>
<sequence>MAWLLTHMWMALAAVGFFGLMLGWSVRGILLVGKLRTARVDRDVAQTELEQARGEIEGLYAAQRGASPGAAGGTDPSLRAELKVREQRVAELSAELSRSKSELQALKAAGTRPAVATQAVSAQPAAGKGEAEDASLVWRNRHLESRVRHLETTLHEVSSGRPVASVGTAAVVSQALAPAADTAEYDKLKWRADFLKQRVDALEAELTAQPTVSPAATQGVPEDVNEELARLRWRNRFLEGRIAYFEGDGAPAAAEVQTAMSATVEDEAPEETEGDAGPAALAGASMSDAILSRLEEADAAADLEDDHSSDDAEAGTEAWDDPDAHDEATEDSDAESDAAQMAVDSDDMSGAEDDEEEHEYAEEDDESDGDDPDEEFDDEGDDLDESDTDEDEFEDVDEVDDDDGEAGYDEEADEDEDEADEDEDGDEDEVDEDEDEDASLEVDAEQPLSLERPVAGMPDDLTMVGGIGPKIQEVLNELGIFHFDQIAAWTPENVVWVDNHLNFSGRISREGWVEQAAILSGDVADED</sequence>
<feature type="compositionally biased region" description="Acidic residues" evidence="2">
    <location>
        <begin position="344"/>
        <end position="444"/>
    </location>
</feature>
<evidence type="ECO:0000256" key="1">
    <source>
        <dbReference type="SAM" id="Coils"/>
    </source>
</evidence>
<proteinExistence type="predicted"/>
<dbReference type="RefSeq" id="WP_156945756.1">
    <property type="nucleotide sequence ID" value="NZ_ARYK01000009.1"/>
</dbReference>
<dbReference type="OrthoDB" id="9807941at2"/>
<dbReference type="AlphaFoldDB" id="A0A059FEH3"/>
<accession>A0A059FEH3</accession>
<feature type="compositionally biased region" description="Acidic residues" evidence="2">
    <location>
        <begin position="300"/>
        <end position="336"/>
    </location>
</feature>
<evidence type="ECO:0008006" key="5">
    <source>
        <dbReference type="Google" id="ProtNLM"/>
    </source>
</evidence>
<dbReference type="Gene3D" id="1.10.150.20">
    <property type="entry name" value="5' to 3' exonuclease, C-terminal subdomain"/>
    <property type="match status" value="1"/>
</dbReference>
<keyword evidence="4" id="KW-1185">Reference proteome</keyword>
<evidence type="ECO:0000313" key="4">
    <source>
        <dbReference type="Proteomes" id="UP000025171"/>
    </source>
</evidence>
<comment type="caution">
    <text evidence="3">The sequence shown here is derived from an EMBL/GenBank/DDBJ whole genome shotgun (WGS) entry which is preliminary data.</text>
</comment>
<feature type="compositionally biased region" description="Acidic residues" evidence="2">
    <location>
        <begin position="264"/>
        <end position="274"/>
    </location>
</feature>